<evidence type="ECO:0000313" key="10">
    <source>
        <dbReference type="Proteomes" id="UP000758155"/>
    </source>
</evidence>
<dbReference type="PANTHER" id="PTHR32268:SF16">
    <property type="entry name" value="SERINE O-SUCCINYLTRANSFERASE"/>
    <property type="match status" value="1"/>
</dbReference>
<organism evidence="9 10">
    <name type="scientific">Didymella heteroderae</name>
    <dbReference type="NCBI Taxonomy" id="1769908"/>
    <lineage>
        <taxon>Eukaryota</taxon>
        <taxon>Fungi</taxon>
        <taxon>Dikarya</taxon>
        <taxon>Ascomycota</taxon>
        <taxon>Pezizomycotina</taxon>
        <taxon>Dothideomycetes</taxon>
        <taxon>Pleosporomycetidae</taxon>
        <taxon>Pleosporales</taxon>
        <taxon>Pleosporineae</taxon>
        <taxon>Didymellaceae</taxon>
        <taxon>Didymella</taxon>
    </lineage>
</organism>
<dbReference type="SUPFAM" id="SSF53474">
    <property type="entry name" value="alpha/beta-Hydrolases"/>
    <property type="match status" value="1"/>
</dbReference>
<dbReference type="NCBIfam" id="NF001209">
    <property type="entry name" value="PRK00175.1"/>
    <property type="match status" value="1"/>
</dbReference>
<dbReference type="OrthoDB" id="6612291at2759"/>
<dbReference type="InterPro" id="IPR036259">
    <property type="entry name" value="MFS_trans_sf"/>
</dbReference>
<dbReference type="PROSITE" id="PS50850">
    <property type="entry name" value="MFS"/>
    <property type="match status" value="1"/>
</dbReference>
<sequence>MSFQRRLFAVARRQTPTTWTCGGFPRAASRPWVLQASRSIHQQSALNAQQTAAARAEEDSVQSESLNPALQFPCLDALESKSATLSKRSTEGPEPSYTSGHTEVFHSEQPILLDWGGILPQFDVAYETWGSLNPDKSNAILLHTGLSASSHAHSTASNPKPGWWERFIGPDKPLDTSKYFVICTNVLGGCYGSTGPSSIDPASGERYATRFPILTMEDMVRAQFRLLDSLGIQKLYASVGSSMGGMQSLAAGNLFPDRVGRIVSISGCARSHPYSIAMRHTQPLMMDPNWARGFYYDGIPPHGGMKLAREIATVTYRSGPEWEMRFGRRRADPSRPPALCPDFLVETYLDHAGEKWCLEYDPNSLLYVSKAMDMFDLGQEHRNRVNERRAANASRVQAYLDGKGIESNEYVDACSLTLPEQPYQEKEQPADFNEGKVPATDGSEPPPDLVAGLRPLATTPALVLGVASDILFPAWQQREIATTLKRTGNKNVTHIELGEEKSMFGHDTFLLDLENVGGAVNRATDTRASNGGNPGEDGDNDRTLWQNVKKYRKVTYVTFGLTSAILLYGYDNVVVGTVSAMPGFQKDFGIFYKPDNKWILPSTWLALWNVASPIGAMIGSVFGGWLQDKIGRRYALAISSFMSALAVAVMFISYLPSDINGRRVAFLMGKFFQGGSIGAVMASCQTYMSEILPPALRGSGMAFFPVFTLLGQLTGALVIFGALNAKNSYAIAFGSQWPFSFVPVIVAFFIPESPTWLVRKRRMDKAHVAQARLDPPGADTAAIVAKLLKDIEHEEQSAKVTFAECFHRRNFRRTFIVMFANALPAVFGLPLLAKASYFLQLIDMKANISIIFLILGIVLGLISNCVSVFVMARVGRRPLVLVSLIVCSALWLSMGIANCFKVTPAVTWWTAVSMMLTIIVAGVGVWPASFAIAAETSSLQLRARTQGLGWCVSALATAVSGLALPYVFNPDEGNLKGKTGFTYLATCLAGAAVSWKLIPEMKGRSVAEIDRMFDLKLGARQFKGWQGESTEELTERT</sequence>
<feature type="transmembrane region" description="Helical" evidence="7">
    <location>
        <begin position="700"/>
        <end position="723"/>
    </location>
</feature>
<dbReference type="InterPro" id="IPR020846">
    <property type="entry name" value="MFS_dom"/>
</dbReference>
<dbReference type="GO" id="GO:0022857">
    <property type="term" value="F:transmembrane transporter activity"/>
    <property type="evidence" value="ECO:0007669"/>
    <property type="project" value="InterPro"/>
</dbReference>
<dbReference type="InterPro" id="IPR029058">
    <property type="entry name" value="AB_hydrolase_fold"/>
</dbReference>
<dbReference type="Pfam" id="PF00083">
    <property type="entry name" value="Sugar_tr"/>
    <property type="match status" value="1"/>
</dbReference>
<evidence type="ECO:0000259" key="8">
    <source>
        <dbReference type="PROSITE" id="PS50850"/>
    </source>
</evidence>
<dbReference type="GO" id="GO:0005739">
    <property type="term" value="C:mitochondrion"/>
    <property type="evidence" value="ECO:0007669"/>
    <property type="project" value="TreeGrafter"/>
</dbReference>
<evidence type="ECO:0000313" key="9">
    <source>
        <dbReference type="EMBL" id="KAF3036775.1"/>
    </source>
</evidence>
<feature type="transmembrane region" description="Helical" evidence="7">
    <location>
        <begin position="850"/>
        <end position="872"/>
    </location>
</feature>
<dbReference type="GO" id="GO:0009001">
    <property type="term" value="F:serine O-acetyltransferase activity"/>
    <property type="evidence" value="ECO:0007669"/>
    <property type="project" value="TreeGrafter"/>
</dbReference>
<feature type="transmembrane region" description="Helical" evidence="7">
    <location>
        <begin position="634"/>
        <end position="655"/>
    </location>
</feature>
<evidence type="ECO:0000256" key="7">
    <source>
        <dbReference type="SAM" id="Phobius"/>
    </source>
</evidence>
<feature type="transmembrane region" description="Helical" evidence="7">
    <location>
        <begin position="729"/>
        <end position="750"/>
    </location>
</feature>
<dbReference type="Pfam" id="PF00561">
    <property type="entry name" value="Abhydrolase_1"/>
    <property type="match status" value="1"/>
</dbReference>
<feature type="transmembrane region" description="Helical" evidence="7">
    <location>
        <begin position="879"/>
        <end position="900"/>
    </location>
</feature>
<evidence type="ECO:0000256" key="3">
    <source>
        <dbReference type="ARBA" id="ARBA00022692"/>
    </source>
</evidence>
<dbReference type="Gene3D" id="1.20.1250.20">
    <property type="entry name" value="MFS general substrate transporter like domains"/>
    <property type="match status" value="1"/>
</dbReference>
<dbReference type="Proteomes" id="UP000758155">
    <property type="component" value="Unassembled WGS sequence"/>
</dbReference>
<comment type="caution">
    <text evidence="9">The sequence shown here is derived from an EMBL/GenBank/DDBJ whole genome shotgun (WGS) entry which is preliminary data.</text>
</comment>
<evidence type="ECO:0000256" key="1">
    <source>
        <dbReference type="ARBA" id="ARBA00004141"/>
    </source>
</evidence>
<proteinExistence type="inferred from homology"/>
<keyword evidence="4 7" id="KW-1133">Transmembrane helix</keyword>
<feature type="transmembrane region" description="Helical" evidence="7">
    <location>
        <begin position="598"/>
        <end position="622"/>
    </location>
</feature>
<protein>
    <recommendedName>
        <fullName evidence="8">Major facilitator superfamily (MFS) profile domain-containing protein</fullName>
    </recommendedName>
</protein>
<dbReference type="GO" id="GO:0006535">
    <property type="term" value="P:cysteine biosynthetic process from serine"/>
    <property type="evidence" value="ECO:0007669"/>
    <property type="project" value="TreeGrafter"/>
</dbReference>
<keyword evidence="3 7" id="KW-0812">Transmembrane</keyword>
<feature type="domain" description="Major facilitator superfamily (MFS) profile" evidence="8">
    <location>
        <begin position="557"/>
        <end position="1002"/>
    </location>
</feature>
<evidence type="ECO:0000256" key="2">
    <source>
        <dbReference type="ARBA" id="ARBA00006886"/>
    </source>
</evidence>
<dbReference type="GO" id="GO:0009086">
    <property type="term" value="P:methionine biosynthetic process"/>
    <property type="evidence" value="ECO:0007669"/>
    <property type="project" value="TreeGrafter"/>
</dbReference>
<accession>A0A9P5BYY2</accession>
<name>A0A9P5BYY2_9PLEO</name>
<dbReference type="PANTHER" id="PTHR32268">
    <property type="entry name" value="HOMOSERINE O-ACETYLTRANSFERASE"/>
    <property type="match status" value="1"/>
</dbReference>
<feature type="transmembrane region" description="Helical" evidence="7">
    <location>
        <begin position="667"/>
        <end position="688"/>
    </location>
</feature>
<feature type="transmembrane region" description="Helical" evidence="7">
    <location>
        <begin position="554"/>
        <end position="578"/>
    </location>
</feature>
<comment type="subcellular location">
    <subcellularLocation>
        <location evidence="1">Membrane</location>
        <topology evidence="1">Multi-pass membrane protein</topology>
    </subcellularLocation>
</comment>
<comment type="similarity">
    <text evidence="2">Belongs to the AB hydrolase superfamily. MetX family.</text>
</comment>
<evidence type="ECO:0000256" key="4">
    <source>
        <dbReference type="ARBA" id="ARBA00022989"/>
    </source>
</evidence>
<evidence type="ECO:0000256" key="6">
    <source>
        <dbReference type="SAM" id="MobiDB-lite"/>
    </source>
</evidence>
<feature type="region of interest" description="Disordered" evidence="6">
    <location>
        <begin position="422"/>
        <end position="444"/>
    </location>
</feature>
<feature type="transmembrane region" description="Helical" evidence="7">
    <location>
        <begin position="980"/>
        <end position="998"/>
    </location>
</feature>
<dbReference type="Gene3D" id="3.40.50.1820">
    <property type="entry name" value="alpha/beta hydrolase"/>
    <property type="match status" value="1"/>
</dbReference>
<keyword evidence="5 7" id="KW-0472">Membrane</keyword>
<dbReference type="GO" id="GO:0009092">
    <property type="term" value="P:homoserine metabolic process"/>
    <property type="evidence" value="ECO:0007669"/>
    <property type="project" value="TreeGrafter"/>
</dbReference>
<dbReference type="InterPro" id="IPR008220">
    <property type="entry name" value="HAT_MetX-like"/>
</dbReference>
<feature type="transmembrane region" description="Helical" evidence="7">
    <location>
        <begin position="906"/>
        <end position="926"/>
    </location>
</feature>
<dbReference type="InterPro" id="IPR005828">
    <property type="entry name" value="MFS_sugar_transport-like"/>
</dbReference>
<feature type="transmembrane region" description="Helical" evidence="7">
    <location>
        <begin position="947"/>
        <end position="968"/>
    </location>
</feature>
<keyword evidence="10" id="KW-1185">Reference proteome</keyword>
<gene>
    <name evidence="9" type="ORF">E8E12_001938</name>
</gene>
<dbReference type="NCBIfam" id="TIGR01392">
    <property type="entry name" value="homoserO_Ac_trn"/>
    <property type="match status" value="1"/>
</dbReference>
<reference evidence="9" key="1">
    <citation type="submission" date="2019-04" db="EMBL/GenBank/DDBJ databases">
        <title>Sequencing of skin fungus with MAO and IRED activity.</title>
        <authorList>
            <person name="Marsaioli A.J."/>
            <person name="Bonatto J.M.C."/>
            <person name="Reis Junior O."/>
        </authorList>
    </citation>
    <scope>NUCLEOTIDE SEQUENCE</scope>
    <source>
        <strain evidence="9">28M1</strain>
    </source>
</reference>
<dbReference type="GO" id="GO:0016020">
    <property type="term" value="C:membrane"/>
    <property type="evidence" value="ECO:0007669"/>
    <property type="project" value="UniProtKB-SubCell"/>
</dbReference>
<dbReference type="HAMAP" id="MF_00296">
    <property type="entry name" value="MetX_acyltransf"/>
    <property type="match status" value="1"/>
</dbReference>
<dbReference type="InterPro" id="IPR000073">
    <property type="entry name" value="AB_hydrolase_1"/>
</dbReference>
<dbReference type="AlphaFoldDB" id="A0A9P5BYY2"/>
<dbReference type="SUPFAM" id="SSF103473">
    <property type="entry name" value="MFS general substrate transporter"/>
    <property type="match status" value="1"/>
</dbReference>
<evidence type="ECO:0000256" key="5">
    <source>
        <dbReference type="ARBA" id="ARBA00023136"/>
    </source>
</evidence>
<feature type="transmembrane region" description="Helical" evidence="7">
    <location>
        <begin position="815"/>
        <end position="838"/>
    </location>
</feature>
<dbReference type="GO" id="GO:0004414">
    <property type="term" value="F:homoserine O-acetyltransferase activity"/>
    <property type="evidence" value="ECO:0007669"/>
    <property type="project" value="TreeGrafter"/>
</dbReference>
<dbReference type="EMBL" id="SWKV01000047">
    <property type="protein sequence ID" value="KAF3036775.1"/>
    <property type="molecule type" value="Genomic_DNA"/>
</dbReference>